<dbReference type="InterPro" id="IPR050173">
    <property type="entry name" value="ABC_transporter_C-like"/>
</dbReference>
<feature type="transmembrane region" description="Helical" evidence="10">
    <location>
        <begin position="912"/>
        <end position="937"/>
    </location>
</feature>
<evidence type="ECO:0000256" key="4">
    <source>
        <dbReference type="ARBA" id="ARBA00022692"/>
    </source>
</evidence>
<comment type="subcellular location">
    <subcellularLocation>
        <location evidence="1">Cell membrane</location>
        <topology evidence="1">Multi-pass membrane protein</topology>
    </subcellularLocation>
</comment>
<feature type="transmembrane region" description="Helical" evidence="10">
    <location>
        <begin position="392"/>
        <end position="413"/>
    </location>
</feature>
<keyword evidence="2" id="KW-0813">Transport</keyword>
<evidence type="ECO:0000256" key="2">
    <source>
        <dbReference type="ARBA" id="ARBA00022448"/>
    </source>
</evidence>
<feature type="transmembrane region" description="Helical" evidence="10">
    <location>
        <begin position="92"/>
        <end position="111"/>
    </location>
</feature>
<feature type="compositionally biased region" description="Basic and acidic residues" evidence="9">
    <location>
        <begin position="824"/>
        <end position="835"/>
    </location>
</feature>
<dbReference type="InterPro" id="IPR003593">
    <property type="entry name" value="AAA+_ATPase"/>
</dbReference>
<dbReference type="PROSITE" id="PS00211">
    <property type="entry name" value="ABC_TRANSPORTER_1"/>
    <property type="match status" value="2"/>
</dbReference>
<feature type="transmembrane region" description="Helical" evidence="10">
    <location>
        <begin position="68"/>
        <end position="86"/>
    </location>
</feature>
<evidence type="ECO:0000256" key="8">
    <source>
        <dbReference type="ARBA" id="ARBA00023136"/>
    </source>
</evidence>
<dbReference type="InterPro" id="IPR044726">
    <property type="entry name" value="ABCC_6TM_D2"/>
</dbReference>
<evidence type="ECO:0000259" key="12">
    <source>
        <dbReference type="PROSITE" id="PS50929"/>
    </source>
</evidence>
<dbReference type="FunFam" id="1.20.1560.10:FF:000055">
    <property type="entry name" value="ABC multidrug transporter (Eurofung)"/>
    <property type="match status" value="1"/>
</dbReference>
<feature type="transmembrane region" description="Helical" evidence="10">
    <location>
        <begin position="29"/>
        <end position="47"/>
    </location>
</feature>
<feature type="transmembrane region" description="Helical" evidence="10">
    <location>
        <begin position="521"/>
        <end position="547"/>
    </location>
</feature>
<dbReference type="InterPro" id="IPR003439">
    <property type="entry name" value="ABC_transporter-like_ATP-bd"/>
</dbReference>
<feature type="transmembrane region" description="Helical" evidence="10">
    <location>
        <begin position="985"/>
        <end position="1005"/>
    </location>
</feature>
<evidence type="ECO:0000256" key="10">
    <source>
        <dbReference type="SAM" id="Phobius"/>
    </source>
</evidence>
<reference evidence="13" key="1">
    <citation type="submission" date="2019-04" db="EMBL/GenBank/DDBJ databases">
        <authorList>
            <person name="Melise S."/>
            <person name="Noan J."/>
            <person name="Okalmin O."/>
        </authorList>
    </citation>
    <scope>NUCLEOTIDE SEQUENCE</scope>
    <source>
        <strain evidence="13">FN9</strain>
    </source>
</reference>
<dbReference type="FunFam" id="3.40.50.300:FF:000630">
    <property type="entry name" value="ATP-binding cassette (ABC) transporter, putative"/>
    <property type="match status" value="1"/>
</dbReference>
<dbReference type="InterPro" id="IPR017871">
    <property type="entry name" value="ABC_transporter-like_CS"/>
</dbReference>
<evidence type="ECO:0000256" key="5">
    <source>
        <dbReference type="ARBA" id="ARBA00022741"/>
    </source>
</evidence>
<feature type="region of interest" description="Disordered" evidence="9">
    <location>
        <begin position="803"/>
        <end position="849"/>
    </location>
</feature>
<dbReference type="CDD" id="cd03244">
    <property type="entry name" value="ABCC_MRP_domain2"/>
    <property type="match status" value="1"/>
</dbReference>
<dbReference type="PANTHER" id="PTHR24223:SF399">
    <property type="entry name" value="ABC TRANSPORTER ATNG"/>
    <property type="match status" value="1"/>
</dbReference>
<dbReference type="Pfam" id="PF00664">
    <property type="entry name" value="ABC_membrane"/>
    <property type="match status" value="2"/>
</dbReference>
<feature type="transmembrane region" description="Helical" evidence="10">
    <location>
        <begin position="474"/>
        <end position="501"/>
    </location>
</feature>
<feature type="transmembrane region" description="Helical" evidence="10">
    <location>
        <begin position="149"/>
        <end position="167"/>
    </location>
</feature>
<evidence type="ECO:0000313" key="13">
    <source>
        <dbReference type="EMBL" id="VIO61230.1"/>
    </source>
</evidence>
<evidence type="ECO:0000256" key="1">
    <source>
        <dbReference type="ARBA" id="ARBA00004651"/>
    </source>
</evidence>
<dbReference type="PANTHER" id="PTHR24223">
    <property type="entry name" value="ATP-BINDING CASSETTE SUB-FAMILY C"/>
    <property type="match status" value="1"/>
</dbReference>
<feature type="domain" description="ABC transporter" evidence="11">
    <location>
        <begin position="1164"/>
        <end position="1395"/>
    </location>
</feature>
<dbReference type="GO" id="GO:0016887">
    <property type="term" value="F:ATP hydrolysis activity"/>
    <property type="evidence" value="ECO:0007669"/>
    <property type="project" value="InterPro"/>
</dbReference>
<keyword evidence="6" id="KW-0067">ATP-binding</keyword>
<dbReference type="PROSITE" id="PS50893">
    <property type="entry name" value="ABC_TRANSPORTER_2"/>
    <property type="match status" value="2"/>
</dbReference>
<keyword evidence="3" id="KW-1003">Cell membrane</keyword>
<dbReference type="EMBL" id="CAAKMV010000152">
    <property type="protein sequence ID" value="VIO61230.1"/>
    <property type="molecule type" value="Genomic_DNA"/>
</dbReference>
<feature type="domain" description="ABC transmembrane type-1" evidence="12">
    <location>
        <begin position="932"/>
        <end position="1127"/>
    </location>
</feature>
<feature type="transmembrane region" description="Helical" evidence="10">
    <location>
        <begin position="1069"/>
        <end position="1088"/>
    </location>
</feature>
<feature type="domain" description="ABC transmembrane type-1" evidence="12">
    <location>
        <begin position="259"/>
        <end position="541"/>
    </location>
</feature>
<evidence type="ECO:0000256" key="9">
    <source>
        <dbReference type="SAM" id="MobiDB-lite"/>
    </source>
</evidence>
<sequence length="1813" mass="201472">MDNTIGPRVDPSIRAFDFTALFEECFLDILPWSLFLLMLLVRLKFLLNRPKIIRVDRLCLIKEALWTLYAVVKLAQLILWASIAAFTTAGTVPAAALAFVGCMGGSVLSYFEHCRSRRPSSLLGILTLLILLCDVTRVRTMWLMDQPRAISILTTAALPINILLLVFESLTKTAVANEKEASRSKEEIVGILNRSVFWWLNSLFILGRKHVLHMGNLPRVDSKVLTSYAAPKVYERWESKPQSLMLQSLQAYPMTLLRGGLCRLFTALFVTSQPLLLKRTIRWFSEPSTPVSDAEGYGLIGAYLVVYGGRAVFTALAQHQNYRLITMIRASLVSLIYDRTLTLDLVEAKESAALTLMSTDVERIGQGLQFVHEIWATPAEFGVAIFLLQREVALGSLAPVIIIIVAIVGTVLLSMKIDPHQKEWIGAIERRIGSTTDMLRNMRGVKMSGFEDALTSILQAMRVEEVNISRATKLLFIGCQVFSTATATISPVLGFTIYVLMQRAQGKPGLASSSAFTSLSLFSILSSSVYIFLTSVPAIFSGISCFARVENYLVSENITGPTDAEGQDSEASSISAEKISIIAPKIAPSDYLLVIRDGSVRWKGQEKAVLSQINLCIEQGSFCVISGSVGSGKSSLLYAILGEASLKADTFHISTTSIAYCQQSPWLPDISVKECVLNGRDWDEDLYKRVIHACALSEDLAQLSAGDHTKVGYEGGTLSGGQRQRVALARALYSRRRLLLLDDTFSALDPKTEKSVSGNLFSSSGLLRELGTTVICTTGKPGNSNKYADYTLDLNKEGEAQLRNTQKDMQDDEIEASTYSREQNGPKKQEEDANHESNQSPEISQEHELAQESVPTFSSMIFYLRSTGMGFFALSFSLSLVYSFWQNFPTIWVNLWTQHDTKHPYGDLAKYIGVYILCAVLALVTHTVVTWAPMSYFESVDIGTITNHQDMEKVDLEIPLTGVQALFAFTSALVQLVMLSIGTKWMAITFPFIIAILAIIQRQYLKTSRQLRLLDLEAKSPLYSHFTETLSGLATIRAFGTHKQCQSINTERLDCSQGPFYLLYCAQRWLTLVLNLVIGAMAILMMGVTIKLRGSTGAGYIGLAFVNLTTFSQSIQSLLTWWTMMEASIGAVHRVQQFEKETPQEDVLGQVTSPPHSWPKAGLIELKELSASYLSSVSPVLRNVTFTVQPGQKVGICGRTGSGKTSLILCLQRMIKINSGSILIDGLNTSHVPAKTLRERLICIPQDALIFNGTVRLNLDPQSSFTDKQLQDNLRRVELWDLISSKGGLDATMQDGLLSHGQLQLFCLSRVLQKKSPIVILDEVSSSADEESQRLISKIIREDFKDRTVISIAHRLQQIADFDIILVFSQGQLVEQGSPEDLLGRDLSSEFNDRMEKSPDLVLIQATSIRSSNLPLFLIHGDDGDISKYFLLDPLDRNVYGIRNRCCDSAKAWPGGIPEMAKAYLDLIRAVKPRGEILLGGWSLGGLISLEIALIIARNQFSPLNVEGIIMIHTIFPSHQLRIEQVSKRPDSNADSHNGVGPCMIHNQRMIATWRPSPWPIRHIYTGLSDFESESPIVPQEPERISEIRYRQPPPPTILLRARHPASLVARCNNAGYCADTHCHRPMLGWESYREDFIVSIIDIEGNCFSIFDNNYVEGYISTDTLLDLHPICNRITVVQFDAPVRLDLGLLVITLIDNKNNVILFHYFTVRVNSDICIISINLNLPSTGPISQTVNSKLAALASTTQGLNVPVLDLIFPTTAYTQLMSDTGAREMDQRKRQKDLLILRSMTKTHSEIKTIILLRCREVNLSL</sequence>
<keyword evidence="4 10" id="KW-0812">Transmembrane</keyword>
<dbReference type="Gene3D" id="3.40.50.300">
    <property type="entry name" value="P-loop containing nucleotide triphosphate hydrolases"/>
    <property type="match status" value="2"/>
</dbReference>
<keyword evidence="8 10" id="KW-0472">Membrane</keyword>
<gene>
    <name evidence="13" type="ORF">FUG_LOCUS431362</name>
</gene>
<protein>
    <submittedName>
        <fullName evidence="13">Uncharacterized protein</fullName>
    </submittedName>
</protein>
<keyword evidence="7 10" id="KW-1133">Transmembrane helix</keyword>
<feature type="transmembrane region" description="Helical" evidence="10">
    <location>
        <begin position="862"/>
        <end position="885"/>
    </location>
</feature>
<dbReference type="Gene3D" id="1.20.1560.10">
    <property type="entry name" value="ABC transporter type 1, transmembrane domain"/>
    <property type="match status" value="2"/>
</dbReference>
<feature type="transmembrane region" description="Helical" evidence="10">
    <location>
        <begin position="256"/>
        <end position="277"/>
    </location>
</feature>
<evidence type="ECO:0000256" key="6">
    <source>
        <dbReference type="ARBA" id="ARBA00022840"/>
    </source>
</evidence>
<feature type="domain" description="ABC transporter" evidence="11">
    <location>
        <begin position="595"/>
        <end position="821"/>
    </location>
</feature>
<name>A0A4E9EEJ2_GIBZA</name>
<dbReference type="CDD" id="cd18580">
    <property type="entry name" value="ABC_6TM_ABCC_D2"/>
    <property type="match status" value="1"/>
</dbReference>
<dbReference type="InterPro" id="IPR027417">
    <property type="entry name" value="P-loop_NTPase"/>
</dbReference>
<dbReference type="InterPro" id="IPR011527">
    <property type="entry name" value="ABC1_TM_dom"/>
</dbReference>
<dbReference type="SUPFAM" id="SSF53474">
    <property type="entry name" value="alpha/beta-Hydrolases"/>
    <property type="match status" value="1"/>
</dbReference>
<feature type="transmembrane region" description="Helical" evidence="10">
    <location>
        <begin position="123"/>
        <end position="143"/>
    </location>
</feature>
<dbReference type="InterPro" id="IPR036640">
    <property type="entry name" value="ABC1_TM_sf"/>
</dbReference>
<dbReference type="GO" id="GO:0005524">
    <property type="term" value="F:ATP binding"/>
    <property type="evidence" value="ECO:0007669"/>
    <property type="project" value="UniProtKB-KW"/>
</dbReference>
<accession>A0A4E9EEJ2</accession>
<dbReference type="GO" id="GO:0005886">
    <property type="term" value="C:plasma membrane"/>
    <property type="evidence" value="ECO:0007669"/>
    <property type="project" value="UniProtKB-SubCell"/>
</dbReference>
<keyword evidence="5" id="KW-0547">Nucleotide-binding</keyword>
<feature type="transmembrane region" description="Helical" evidence="10">
    <location>
        <begin position="297"/>
        <end position="317"/>
    </location>
</feature>
<dbReference type="SMART" id="SM00382">
    <property type="entry name" value="AAA"/>
    <property type="match status" value="2"/>
</dbReference>
<dbReference type="GO" id="GO:0140359">
    <property type="term" value="F:ABC-type transporter activity"/>
    <property type="evidence" value="ECO:0007669"/>
    <property type="project" value="InterPro"/>
</dbReference>
<dbReference type="SUPFAM" id="SSF52540">
    <property type="entry name" value="P-loop containing nucleoside triphosphate hydrolases"/>
    <property type="match status" value="2"/>
</dbReference>
<dbReference type="InterPro" id="IPR029058">
    <property type="entry name" value="AB_hydrolase_fold"/>
</dbReference>
<evidence type="ECO:0000256" key="7">
    <source>
        <dbReference type="ARBA" id="ARBA00022989"/>
    </source>
</evidence>
<evidence type="ECO:0000256" key="3">
    <source>
        <dbReference type="ARBA" id="ARBA00022475"/>
    </source>
</evidence>
<evidence type="ECO:0000259" key="11">
    <source>
        <dbReference type="PROSITE" id="PS50893"/>
    </source>
</evidence>
<dbReference type="Pfam" id="PF00005">
    <property type="entry name" value="ABC_tran"/>
    <property type="match status" value="2"/>
</dbReference>
<dbReference type="PROSITE" id="PS50929">
    <property type="entry name" value="ABC_TM1F"/>
    <property type="match status" value="2"/>
</dbReference>
<dbReference type="Gene3D" id="3.40.50.1820">
    <property type="entry name" value="alpha/beta hydrolase"/>
    <property type="match status" value="1"/>
</dbReference>
<proteinExistence type="predicted"/>
<organism evidence="13">
    <name type="scientific">Gibberella zeae</name>
    <name type="common">Wheat head blight fungus</name>
    <name type="synonym">Fusarium graminearum</name>
    <dbReference type="NCBI Taxonomy" id="5518"/>
    <lineage>
        <taxon>Eukaryota</taxon>
        <taxon>Fungi</taxon>
        <taxon>Dikarya</taxon>
        <taxon>Ascomycota</taxon>
        <taxon>Pezizomycotina</taxon>
        <taxon>Sordariomycetes</taxon>
        <taxon>Hypocreomycetidae</taxon>
        <taxon>Hypocreales</taxon>
        <taxon>Nectriaceae</taxon>
        <taxon>Fusarium</taxon>
    </lineage>
</organism>
<dbReference type="SUPFAM" id="SSF90123">
    <property type="entry name" value="ABC transporter transmembrane region"/>
    <property type="match status" value="2"/>
</dbReference>